<gene>
    <name evidence="3" type="ORF">ACD591_13785</name>
    <name evidence="2" type="ORF">FOE74_18440</name>
</gene>
<dbReference type="Proteomes" id="UP001570846">
    <property type="component" value="Unassembled WGS sequence"/>
</dbReference>
<evidence type="ECO:0000313" key="4">
    <source>
        <dbReference type="Proteomes" id="UP000323866"/>
    </source>
</evidence>
<dbReference type="OrthoDB" id="9922275at2"/>
<evidence type="ECO:0000313" key="5">
    <source>
        <dbReference type="Proteomes" id="UP001570846"/>
    </source>
</evidence>
<comment type="caution">
    <text evidence="2">The sequence shown here is derived from an EMBL/GenBank/DDBJ whole genome shotgun (WGS) entry which is preliminary data.</text>
</comment>
<sequence>MKKHLLTVLLCAYAISFAPFAAAASETVSVETVKEELPFFKKKKGSKARYIQLKRNNGTYVKKRTSNKKKSFLGSSR</sequence>
<keyword evidence="5" id="KW-1185">Reference proteome</keyword>
<name>A0A5M8Q7I4_9BACT</name>
<evidence type="ECO:0000256" key="1">
    <source>
        <dbReference type="SAM" id="SignalP"/>
    </source>
</evidence>
<dbReference type="RefSeq" id="WP_149100106.1">
    <property type="nucleotide sequence ID" value="NZ_BMMG01000007.1"/>
</dbReference>
<reference evidence="3 5" key="3">
    <citation type="submission" date="2024-08" db="EMBL/GenBank/DDBJ databases">
        <authorList>
            <person name="Wei W."/>
        </authorList>
    </citation>
    <scope>NUCLEOTIDE SEQUENCE [LARGE SCALE GENOMIC DNA]</scope>
    <source>
        <strain evidence="3 5">XU2</strain>
    </source>
</reference>
<dbReference type="EMBL" id="VKKZ01000024">
    <property type="protein sequence ID" value="KAA6431078.1"/>
    <property type="molecule type" value="Genomic_DNA"/>
</dbReference>
<evidence type="ECO:0000313" key="2">
    <source>
        <dbReference type="EMBL" id="KAA6431078.1"/>
    </source>
</evidence>
<dbReference type="Proteomes" id="UP000323866">
    <property type="component" value="Unassembled WGS sequence"/>
</dbReference>
<evidence type="ECO:0000313" key="3">
    <source>
        <dbReference type="EMBL" id="MFA1772367.1"/>
    </source>
</evidence>
<proteinExistence type="predicted"/>
<dbReference type="AlphaFoldDB" id="A0A5M8Q7I4"/>
<feature type="signal peptide" evidence="1">
    <location>
        <begin position="1"/>
        <end position="23"/>
    </location>
</feature>
<reference evidence="2 4" key="2">
    <citation type="submission" date="2019-09" db="EMBL/GenBank/DDBJ databases">
        <title>A bacterium isolated from glacier soil.</title>
        <authorList>
            <person name="Liu Q."/>
        </authorList>
    </citation>
    <scope>NUCLEOTIDE SEQUENCE [LARGE SCALE GENOMIC DNA]</scope>
    <source>
        <strain evidence="2 4">MDT1-10-3</strain>
    </source>
</reference>
<feature type="chain" id="PRO_5024459092" evidence="1">
    <location>
        <begin position="24"/>
        <end position="77"/>
    </location>
</feature>
<dbReference type="EMBL" id="JBGOGF010000007">
    <property type="protein sequence ID" value="MFA1772367.1"/>
    <property type="molecule type" value="Genomic_DNA"/>
</dbReference>
<accession>A0A5M8Q7I4</accession>
<organism evidence="2 4">
    <name type="scientific">Rufibacter glacialis</name>
    <dbReference type="NCBI Taxonomy" id="1259555"/>
    <lineage>
        <taxon>Bacteria</taxon>
        <taxon>Pseudomonadati</taxon>
        <taxon>Bacteroidota</taxon>
        <taxon>Cytophagia</taxon>
        <taxon>Cytophagales</taxon>
        <taxon>Hymenobacteraceae</taxon>
        <taxon>Rufibacter</taxon>
    </lineage>
</organism>
<keyword evidence="1" id="KW-0732">Signal</keyword>
<reference evidence="2 4" key="1">
    <citation type="submission" date="2019-07" db="EMBL/GenBank/DDBJ databases">
        <authorList>
            <person name="Qu J.-H."/>
        </authorList>
    </citation>
    <scope>NUCLEOTIDE SEQUENCE [LARGE SCALE GENOMIC DNA]</scope>
    <source>
        <strain evidence="2 4">MDT1-10-3</strain>
    </source>
</reference>
<protein>
    <submittedName>
        <fullName evidence="2">Uncharacterized protein</fullName>
    </submittedName>
</protein>